<evidence type="ECO:0000256" key="5">
    <source>
        <dbReference type="ARBA" id="ARBA00023098"/>
    </source>
</evidence>
<evidence type="ECO:0000313" key="7">
    <source>
        <dbReference type="Proteomes" id="UP001196068"/>
    </source>
</evidence>
<keyword evidence="3" id="KW-0808">Transferase</keyword>
<sequence length="432" mass="47387">MPDLRLARLAALIAELAPHLAMDVAVKLWDGVPIPLGPRWSGDLAVAVHAPEAITRLLRRPRLTTLIELFAEGLIAIEGGTLLDLAARRGEGRGTRGLLRRVGKLRAARTLLPFLFGGGTAGAGHAYAGPSAERREGGRDDKALVQFHYDLANAFYALFLDPEMVYSCAYFPDWEASLGDAQVAKLEHVCRKLRLTPGERFLDIGCGWGGLVCHAAQHHGVTAHGVTLSQAQYDFAVAKVARLGLQGRVTIELKDFSKLSGEWDKIASVGMYEHVGLANRAGYFAQIRALLRPRGIYLHHAITRPAKRDARAFSRKRPEYAAVVNYVFPGSELDHIGNTVQDLERGGFEVHDVESLREHYGRTCRLWTERLYAARETAEAEVGAAKTRIWLLYLAGVALGFERGTIGICQTVATKRARGASGLPPTRADLYR</sequence>
<dbReference type="GO" id="GO:0032259">
    <property type="term" value="P:methylation"/>
    <property type="evidence" value="ECO:0007669"/>
    <property type="project" value="UniProtKB-KW"/>
</dbReference>
<name>A0AAF1KKE5_9PROT</name>
<reference evidence="6" key="1">
    <citation type="submission" date="2020-01" db="EMBL/GenBank/DDBJ databases">
        <authorList>
            <person name="Rat A."/>
        </authorList>
    </citation>
    <scope>NUCLEOTIDE SEQUENCE</scope>
    <source>
        <strain evidence="6">LMG 28251</strain>
    </source>
</reference>
<dbReference type="InterPro" id="IPR050723">
    <property type="entry name" value="CFA/CMAS"/>
</dbReference>
<keyword evidence="5" id="KW-0443">Lipid metabolism</keyword>
<dbReference type="Pfam" id="PF02353">
    <property type="entry name" value="CMAS"/>
    <property type="match status" value="1"/>
</dbReference>
<evidence type="ECO:0000256" key="4">
    <source>
        <dbReference type="ARBA" id="ARBA00022691"/>
    </source>
</evidence>
<organism evidence="6 7">
    <name type="scientific">Plastoroseomonas arctica</name>
    <dbReference type="NCBI Taxonomy" id="1509237"/>
    <lineage>
        <taxon>Bacteria</taxon>
        <taxon>Pseudomonadati</taxon>
        <taxon>Pseudomonadota</taxon>
        <taxon>Alphaproteobacteria</taxon>
        <taxon>Acetobacterales</taxon>
        <taxon>Acetobacteraceae</taxon>
        <taxon>Plastoroseomonas</taxon>
    </lineage>
</organism>
<evidence type="ECO:0000313" key="6">
    <source>
        <dbReference type="EMBL" id="MBR0656430.1"/>
    </source>
</evidence>
<dbReference type="Gene3D" id="3.40.50.150">
    <property type="entry name" value="Vaccinia Virus protein VP39"/>
    <property type="match status" value="1"/>
</dbReference>
<dbReference type="RefSeq" id="WP_211875283.1">
    <property type="nucleotide sequence ID" value="NZ_JAAEDH010000018.1"/>
</dbReference>
<dbReference type="GO" id="GO:0008168">
    <property type="term" value="F:methyltransferase activity"/>
    <property type="evidence" value="ECO:0007669"/>
    <property type="project" value="UniProtKB-KW"/>
</dbReference>
<dbReference type="EMBL" id="JAAEDH010000018">
    <property type="protein sequence ID" value="MBR0656430.1"/>
    <property type="molecule type" value="Genomic_DNA"/>
</dbReference>
<dbReference type="SUPFAM" id="SSF53335">
    <property type="entry name" value="S-adenosyl-L-methionine-dependent methyltransferases"/>
    <property type="match status" value="1"/>
</dbReference>
<dbReference type="PIRSF" id="PIRSF003085">
    <property type="entry name" value="CMAS"/>
    <property type="match status" value="1"/>
</dbReference>
<evidence type="ECO:0000256" key="1">
    <source>
        <dbReference type="ARBA" id="ARBA00010815"/>
    </source>
</evidence>
<dbReference type="CDD" id="cd02440">
    <property type="entry name" value="AdoMet_MTases"/>
    <property type="match status" value="1"/>
</dbReference>
<dbReference type="AlphaFoldDB" id="A0AAF1KKE5"/>
<dbReference type="Proteomes" id="UP001196068">
    <property type="component" value="Unassembled WGS sequence"/>
</dbReference>
<dbReference type="InterPro" id="IPR003333">
    <property type="entry name" value="CMAS"/>
</dbReference>
<dbReference type="InterPro" id="IPR029063">
    <property type="entry name" value="SAM-dependent_MTases_sf"/>
</dbReference>
<keyword evidence="7" id="KW-1185">Reference proteome</keyword>
<dbReference type="PANTHER" id="PTHR43667:SF1">
    <property type="entry name" value="CYCLOPROPANE-FATTY-ACYL-PHOSPHOLIPID SYNTHASE"/>
    <property type="match status" value="1"/>
</dbReference>
<reference evidence="6" key="2">
    <citation type="journal article" date="2021" name="Syst. Appl. Microbiol.">
        <title>Roseomonas hellenica sp. nov., isolated from roots of wild-growing Alkanna tinctoria.</title>
        <authorList>
            <person name="Rat A."/>
            <person name="Naranjo H.D."/>
            <person name="Lebbe L."/>
            <person name="Cnockaert M."/>
            <person name="Krigas N."/>
            <person name="Grigoriadou K."/>
            <person name="Maloupa E."/>
            <person name="Willems A."/>
        </authorList>
    </citation>
    <scope>NUCLEOTIDE SEQUENCE</scope>
    <source>
        <strain evidence="6">LMG 28251</strain>
    </source>
</reference>
<accession>A0AAF1KKE5</accession>
<keyword evidence="2 6" id="KW-0489">Methyltransferase</keyword>
<dbReference type="PANTHER" id="PTHR43667">
    <property type="entry name" value="CYCLOPROPANE-FATTY-ACYL-PHOSPHOLIPID SYNTHASE"/>
    <property type="match status" value="1"/>
</dbReference>
<gene>
    <name evidence="6" type="ORF">GXW79_15215</name>
</gene>
<evidence type="ECO:0000256" key="2">
    <source>
        <dbReference type="ARBA" id="ARBA00022603"/>
    </source>
</evidence>
<keyword evidence="4" id="KW-0949">S-adenosyl-L-methionine</keyword>
<evidence type="ECO:0000256" key="3">
    <source>
        <dbReference type="ARBA" id="ARBA00022679"/>
    </source>
</evidence>
<protein>
    <submittedName>
        <fullName evidence="6">Class I SAM-dependent methyltransferase</fullName>
    </submittedName>
</protein>
<comment type="caution">
    <text evidence="6">The sequence shown here is derived from an EMBL/GenBank/DDBJ whole genome shotgun (WGS) entry which is preliminary data.</text>
</comment>
<proteinExistence type="inferred from homology"/>
<dbReference type="GO" id="GO:0008610">
    <property type="term" value="P:lipid biosynthetic process"/>
    <property type="evidence" value="ECO:0007669"/>
    <property type="project" value="InterPro"/>
</dbReference>
<comment type="similarity">
    <text evidence="1">Belongs to the CFA/CMAS family.</text>
</comment>